<dbReference type="InterPro" id="IPR043917">
    <property type="entry name" value="DUF5753"/>
</dbReference>
<dbReference type="Pfam" id="PF13560">
    <property type="entry name" value="HTH_31"/>
    <property type="match status" value="1"/>
</dbReference>
<sequence>MAQARQTFERRQLGLMLRRLREQAGKSQLEAAHVVKKARTRIGELEDGKFTVTIDHLSNLLDLYGVTGEERHTALKLGALARARPKYRTYTDLLPGSFQRLADLEMSATEIETYEFGLVPGLLQSLGYVRATIDCGDGIWWPASNREREQRIKFRLDRQDRVLDAAEPKALSFIVTENALRAGFHPDVMHDQRRHILTLLEKRQNLDVHVLPDTAVDNPARGGGIALLGFGDKGKPVGFLPSVFGPSTYYHQESDTAALSRAFRSVMDLALDRDSSARLIRRIEKES</sequence>
<dbReference type="SMART" id="SM00530">
    <property type="entry name" value="HTH_XRE"/>
    <property type="match status" value="1"/>
</dbReference>
<evidence type="ECO:0000313" key="3">
    <source>
        <dbReference type="Proteomes" id="UP000185696"/>
    </source>
</evidence>
<dbReference type="PROSITE" id="PS50943">
    <property type="entry name" value="HTH_CROC1"/>
    <property type="match status" value="1"/>
</dbReference>
<dbReference type="InterPro" id="IPR001387">
    <property type="entry name" value="Cro/C1-type_HTH"/>
</dbReference>
<reference evidence="2 3" key="1">
    <citation type="submission" date="2016-12" db="EMBL/GenBank/DDBJ databases">
        <title>The draft genome sequence of Actinophytocola xinjiangensis.</title>
        <authorList>
            <person name="Wang W."/>
            <person name="Yuan L."/>
        </authorList>
    </citation>
    <scope>NUCLEOTIDE SEQUENCE [LARGE SCALE GENOMIC DNA]</scope>
    <source>
        <strain evidence="2 3">CGMCC 4.4663</strain>
    </source>
</reference>
<dbReference type="Pfam" id="PF19054">
    <property type="entry name" value="DUF5753"/>
    <property type="match status" value="1"/>
</dbReference>
<protein>
    <recommendedName>
        <fullName evidence="1">HTH cro/C1-type domain-containing protein</fullName>
    </recommendedName>
</protein>
<comment type="caution">
    <text evidence="2">The sequence shown here is derived from an EMBL/GenBank/DDBJ whole genome shotgun (WGS) entry which is preliminary data.</text>
</comment>
<gene>
    <name evidence="2" type="ORF">BLA60_24020</name>
</gene>
<dbReference type="GO" id="GO:0003677">
    <property type="term" value="F:DNA binding"/>
    <property type="evidence" value="ECO:0007669"/>
    <property type="project" value="InterPro"/>
</dbReference>
<evidence type="ECO:0000259" key="1">
    <source>
        <dbReference type="PROSITE" id="PS50943"/>
    </source>
</evidence>
<dbReference type="OrthoDB" id="3436020at2"/>
<dbReference type="Gene3D" id="1.10.260.40">
    <property type="entry name" value="lambda repressor-like DNA-binding domains"/>
    <property type="match status" value="1"/>
</dbReference>
<keyword evidence="3" id="KW-1185">Reference proteome</keyword>
<dbReference type="EMBL" id="MSIF01000012">
    <property type="protein sequence ID" value="OLF08474.1"/>
    <property type="molecule type" value="Genomic_DNA"/>
</dbReference>
<dbReference type="InterPro" id="IPR010982">
    <property type="entry name" value="Lambda_DNA-bd_dom_sf"/>
</dbReference>
<accession>A0A7Z0WJ34</accession>
<proteinExistence type="predicted"/>
<dbReference type="SUPFAM" id="SSF47413">
    <property type="entry name" value="lambda repressor-like DNA-binding domains"/>
    <property type="match status" value="1"/>
</dbReference>
<evidence type="ECO:0000313" key="2">
    <source>
        <dbReference type="EMBL" id="OLF08474.1"/>
    </source>
</evidence>
<dbReference type="CDD" id="cd00093">
    <property type="entry name" value="HTH_XRE"/>
    <property type="match status" value="1"/>
</dbReference>
<name>A0A7Z0WJ34_9PSEU</name>
<feature type="domain" description="HTH cro/C1-type" evidence="1">
    <location>
        <begin position="17"/>
        <end position="71"/>
    </location>
</feature>
<dbReference type="Proteomes" id="UP000185696">
    <property type="component" value="Unassembled WGS sequence"/>
</dbReference>
<dbReference type="AlphaFoldDB" id="A0A7Z0WJ34"/>
<dbReference type="RefSeq" id="WP_075135215.1">
    <property type="nucleotide sequence ID" value="NZ_MSIF01000012.1"/>
</dbReference>
<organism evidence="2 3">
    <name type="scientific">Actinophytocola xinjiangensis</name>
    <dbReference type="NCBI Taxonomy" id="485602"/>
    <lineage>
        <taxon>Bacteria</taxon>
        <taxon>Bacillati</taxon>
        <taxon>Actinomycetota</taxon>
        <taxon>Actinomycetes</taxon>
        <taxon>Pseudonocardiales</taxon>
        <taxon>Pseudonocardiaceae</taxon>
    </lineage>
</organism>